<dbReference type="PANTHER" id="PTHR30024:SF47">
    <property type="entry name" value="TAURINE-BINDING PERIPLASMIC PROTEIN"/>
    <property type="match status" value="1"/>
</dbReference>
<keyword evidence="7" id="KW-1185">Reference proteome</keyword>
<dbReference type="PANTHER" id="PTHR30024">
    <property type="entry name" value="ALIPHATIC SULFONATES-BINDING PROTEIN-RELATED"/>
    <property type="match status" value="1"/>
</dbReference>
<dbReference type="Proteomes" id="UP000051562">
    <property type="component" value="Unassembled WGS sequence"/>
</dbReference>
<organism evidence="6 7">
    <name type="scientific">Bosea thiooxidans</name>
    <dbReference type="NCBI Taxonomy" id="53254"/>
    <lineage>
        <taxon>Bacteria</taxon>
        <taxon>Pseudomonadati</taxon>
        <taxon>Pseudomonadota</taxon>
        <taxon>Alphaproteobacteria</taxon>
        <taxon>Hyphomicrobiales</taxon>
        <taxon>Boseaceae</taxon>
        <taxon>Bosea</taxon>
    </lineage>
</organism>
<protein>
    <submittedName>
        <fullName evidence="6">Sulfonate ABC transporter</fullName>
    </submittedName>
</protein>
<dbReference type="EMBL" id="LMAR01000023">
    <property type="protein sequence ID" value="KQK31407.1"/>
    <property type="molecule type" value="Genomic_DNA"/>
</dbReference>
<dbReference type="Gene3D" id="3.40.190.10">
    <property type="entry name" value="Periplasmic binding protein-like II"/>
    <property type="match status" value="2"/>
</dbReference>
<dbReference type="RefSeq" id="WP_055727173.1">
    <property type="nucleotide sequence ID" value="NZ_LMAR01000023.1"/>
</dbReference>
<accession>A0A0Q3I8T3</accession>
<sequence>MTLTKRTVLAGAFAGLLSLAAGPASAQDQLKLAVGQRGNWDTSVAEIGTRLGIFKKHKLDLQMLYTQGGGETQQAVLSNSVDIGVAGGIMGALSAFSKGAPIRIIGAETTGGQDLYWYVKSDSPVKTLKDFDGRTVAYSTNGSSTHGVVNAFVKENGLKAKLTATGGPAPTLTQVMSGQIDVGWAAPPFGLEQLSKGEIRVIATGNNTQAFRDQTVRLLITNTSVLQSKKEQLDRFMLAYRETVDAMYANDEALKVYADFVGVPLEIAKRTRDEFFPKKALDPDRIVGLDTIVPDAVTLKYTAQPLTKEQLGELIQIPPRR</sequence>
<dbReference type="InterPro" id="IPR006311">
    <property type="entry name" value="TAT_signal"/>
</dbReference>
<evidence type="ECO:0000256" key="3">
    <source>
        <dbReference type="ARBA" id="ARBA00022729"/>
    </source>
</evidence>
<gene>
    <name evidence="6" type="ORF">ARD30_03095</name>
</gene>
<feature type="domain" description="SsuA/THI5-like" evidence="5">
    <location>
        <begin position="50"/>
        <end position="251"/>
    </location>
</feature>
<dbReference type="SUPFAM" id="SSF53850">
    <property type="entry name" value="Periplasmic binding protein-like II"/>
    <property type="match status" value="1"/>
</dbReference>
<name>A0A0Q3I8T3_9HYPH</name>
<evidence type="ECO:0000256" key="2">
    <source>
        <dbReference type="ARBA" id="ARBA00010742"/>
    </source>
</evidence>
<dbReference type="InterPro" id="IPR015168">
    <property type="entry name" value="SsuA/THI5"/>
</dbReference>
<evidence type="ECO:0000259" key="5">
    <source>
        <dbReference type="Pfam" id="PF09084"/>
    </source>
</evidence>
<evidence type="ECO:0000256" key="1">
    <source>
        <dbReference type="ARBA" id="ARBA00004418"/>
    </source>
</evidence>
<comment type="subcellular location">
    <subcellularLocation>
        <location evidence="1">Periplasm</location>
    </subcellularLocation>
</comment>
<dbReference type="GO" id="GO:0042597">
    <property type="term" value="C:periplasmic space"/>
    <property type="evidence" value="ECO:0007669"/>
    <property type="project" value="UniProtKB-SubCell"/>
</dbReference>
<evidence type="ECO:0000256" key="4">
    <source>
        <dbReference type="SAM" id="SignalP"/>
    </source>
</evidence>
<comment type="similarity">
    <text evidence="2">Belongs to the bacterial solute-binding protein SsuA/TauA family.</text>
</comment>
<evidence type="ECO:0000313" key="6">
    <source>
        <dbReference type="EMBL" id="KQK31407.1"/>
    </source>
</evidence>
<dbReference type="AlphaFoldDB" id="A0A0Q3I8T3"/>
<reference evidence="6 7" key="1">
    <citation type="submission" date="2015-10" db="EMBL/GenBank/DDBJ databases">
        <title>Draft genome of Bosea thiooxidans.</title>
        <authorList>
            <person name="Wang X."/>
        </authorList>
    </citation>
    <scope>NUCLEOTIDE SEQUENCE [LARGE SCALE GENOMIC DNA]</scope>
    <source>
        <strain evidence="6 7">CGMCC 9174</strain>
    </source>
</reference>
<comment type="caution">
    <text evidence="6">The sequence shown here is derived from an EMBL/GenBank/DDBJ whole genome shotgun (WGS) entry which is preliminary data.</text>
</comment>
<feature type="chain" id="PRO_5006203964" evidence="4">
    <location>
        <begin position="27"/>
        <end position="321"/>
    </location>
</feature>
<proteinExistence type="inferred from homology"/>
<dbReference type="PROSITE" id="PS51318">
    <property type="entry name" value="TAT"/>
    <property type="match status" value="1"/>
</dbReference>
<evidence type="ECO:0000313" key="7">
    <source>
        <dbReference type="Proteomes" id="UP000051562"/>
    </source>
</evidence>
<keyword evidence="3 4" id="KW-0732">Signal</keyword>
<dbReference type="Pfam" id="PF09084">
    <property type="entry name" value="NMT1"/>
    <property type="match status" value="1"/>
</dbReference>
<feature type="signal peptide" evidence="4">
    <location>
        <begin position="1"/>
        <end position="26"/>
    </location>
</feature>